<keyword evidence="2" id="KW-0442">Lipid degradation</keyword>
<feature type="active site" description="Nucleophile" evidence="2">
    <location>
        <position position="43"/>
    </location>
</feature>
<dbReference type="Gene3D" id="3.40.1090.10">
    <property type="entry name" value="Cytosolic phospholipase A2 catalytic domain"/>
    <property type="match status" value="2"/>
</dbReference>
<proteinExistence type="predicted"/>
<sequence length="296" mass="30556">MTTRALVLGGGGSLGNAWEIGVVAGLYAGGVDVRAADLIVGTSAGATAAAQITSEAPDVLLAQALAEQYPQRPAAPPAGAGGRSDAPRVNYVQLTGDIITGSADPVDMRRRLGAASLAAEGALDPDAIAARLAQVASRLPSQEWPAQRVVLTAVDAVTGEEVLYDRESGVSLADAVTASTSMGFGGPAHAIDGRRLLDGGYRANENADLAAGHDRVLVLSPFGGRSRHPEEWGTRLAAHIENLRAQGSDVRSIFPDDDSQEVFAGNMMNLAQRPAAARAGFEQGQVLADQIVAFWV</sequence>
<dbReference type="AlphaFoldDB" id="A0AA96F566"/>
<evidence type="ECO:0000256" key="1">
    <source>
        <dbReference type="ARBA" id="ARBA00023098"/>
    </source>
</evidence>
<dbReference type="Proteomes" id="UP001304125">
    <property type="component" value="Chromosome"/>
</dbReference>
<dbReference type="InterPro" id="IPR016035">
    <property type="entry name" value="Acyl_Trfase/lysoPLipase"/>
</dbReference>
<keyword evidence="5" id="KW-1185">Reference proteome</keyword>
<dbReference type="InterPro" id="IPR002641">
    <property type="entry name" value="PNPLA_dom"/>
</dbReference>
<dbReference type="Pfam" id="PF01734">
    <property type="entry name" value="Patatin"/>
    <property type="match status" value="1"/>
</dbReference>
<organism evidence="4 5">
    <name type="scientific">Demequina capsici</name>
    <dbReference type="NCBI Taxonomy" id="3075620"/>
    <lineage>
        <taxon>Bacteria</taxon>
        <taxon>Bacillati</taxon>
        <taxon>Actinomycetota</taxon>
        <taxon>Actinomycetes</taxon>
        <taxon>Micrococcales</taxon>
        <taxon>Demequinaceae</taxon>
        <taxon>Demequina</taxon>
    </lineage>
</organism>
<dbReference type="PROSITE" id="PS51635">
    <property type="entry name" value="PNPLA"/>
    <property type="match status" value="1"/>
</dbReference>
<feature type="domain" description="PNPLA" evidence="3">
    <location>
        <begin position="7"/>
        <end position="211"/>
    </location>
</feature>
<name>A0AA96F566_9MICO</name>
<comment type="caution">
    <text evidence="2">Lacks conserved residue(s) required for the propagation of feature annotation.</text>
</comment>
<gene>
    <name evidence="4" type="ORF">RN606_09670</name>
</gene>
<keyword evidence="1 2" id="KW-0443">Lipid metabolism</keyword>
<reference evidence="4 5" key="1">
    <citation type="submission" date="2023-09" db="EMBL/GenBank/DDBJ databases">
        <title>Demequina sp. a novel bacteria isolated from Capsicum annuum.</title>
        <authorList>
            <person name="Humaira Z."/>
            <person name="Lee J."/>
            <person name="Cho D."/>
        </authorList>
    </citation>
    <scope>NUCLEOTIDE SEQUENCE [LARGE SCALE GENOMIC DNA]</scope>
    <source>
        <strain evidence="4 5">OYTSA14</strain>
    </source>
</reference>
<feature type="short sequence motif" description="GXSXG" evidence="2">
    <location>
        <begin position="41"/>
        <end position="45"/>
    </location>
</feature>
<dbReference type="SUPFAM" id="SSF52151">
    <property type="entry name" value="FabD/lysophospholipase-like"/>
    <property type="match status" value="1"/>
</dbReference>
<dbReference type="GO" id="GO:0016787">
    <property type="term" value="F:hydrolase activity"/>
    <property type="evidence" value="ECO:0007669"/>
    <property type="project" value="UniProtKB-UniRule"/>
</dbReference>
<keyword evidence="2" id="KW-0378">Hydrolase</keyword>
<feature type="active site" description="Proton acceptor" evidence="2">
    <location>
        <position position="198"/>
    </location>
</feature>
<dbReference type="GO" id="GO:0016042">
    <property type="term" value="P:lipid catabolic process"/>
    <property type="evidence" value="ECO:0007669"/>
    <property type="project" value="UniProtKB-UniRule"/>
</dbReference>
<accession>A0AA96F566</accession>
<dbReference type="RefSeq" id="WP_313496684.1">
    <property type="nucleotide sequence ID" value="NZ_CP134879.1"/>
</dbReference>
<protein>
    <submittedName>
        <fullName evidence="4">Patatin-like phospholipase family protein</fullName>
    </submittedName>
</protein>
<feature type="short sequence motif" description="DGA/G" evidence="2">
    <location>
        <begin position="198"/>
        <end position="200"/>
    </location>
</feature>
<evidence type="ECO:0000259" key="3">
    <source>
        <dbReference type="PROSITE" id="PS51635"/>
    </source>
</evidence>
<evidence type="ECO:0000256" key="2">
    <source>
        <dbReference type="PROSITE-ProRule" id="PRU01161"/>
    </source>
</evidence>
<evidence type="ECO:0000313" key="4">
    <source>
        <dbReference type="EMBL" id="WNM23629.1"/>
    </source>
</evidence>
<evidence type="ECO:0000313" key="5">
    <source>
        <dbReference type="Proteomes" id="UP001304125"/>
    </source>
</evidence>
<dbReference type="EMBL" id="CP134879">
    <property type="protein sequence ID" value="WNM23629.1"/>
    <property type="molecule type" value="Genomic_DNA"/>
</dbReference>